<feature type="coiled-coil region" evidence="1">
    <location>
        <begin position="211"/>
        <end position="245"/>
    </location>
</feature>
<name>A0AAD9P5D3_RIDPI</name>
<keyword evidence="4" id="KW-1185">Reference proteome</keyword>
<organism evidence="3 4">
    <name type="scientific">Ridgeia piscesae</name>
    <name type="common">Tubeworm</name>
    <dbReference type="NCBI Taxonomy" id="27915"/>
    <lineage>
        <taxon>Eukaryota</taxon>
        <taxon>Metazoa</taxon>
        <taxon>Spiralia</taxon>
        <taxon>Lophotrochozoa</taxon>
        <taxon>Annelida</taxon>
        <taxon>Polychaeta</taxon>
        <taxon>Sedentaria</taxon>
        <taxon>Canalipalpata</taxon>
        <taxon>Sabellida</taxon>
        <taxon>Siboglinidae</taxon>
        <taxon>Ridgeia</taxon>
    </lineage>
</organism>
<dbReference type="AlphaFoldDB" id="A0AAD9P5D3"/>
<dbReference type="EMBL" id="JAODUO010000132">
    <property type="protein sequence ID" value="KAK2188452.1"/>
    <property type="molecule type" value="Genomic_DNA"/>
</dbReference>
<feature type="region of interest" description="Disordered" evidence="2">
    <location>
        <begin position="112"/>
        <end position="188"/>
    </location>
</feature>
<evidence type="ECO:0000313" key="4">
    <source>
        <dbReference type="Proteomes" id="UP001209878"/>
    </source>
</evidence>
<proteinExistence type="predicted"/>
<keyword evidence="1" id="KW-0175">Coiled coil</keyword>
<evidence type="ECO:0000313" key="3">
    <source>
        <dbReference type="EMBL" id="KAK2188452.1"/>
    </source>
</evidence>
<sequence>MPPKKKRRAPAVKAGIARQHLIDNFATLPSAGEDILNGHVWFLYTEHDRVISHILTALKDVVPEDPSSYRYQVQKPCKTLEKFRHLTGGTEFVKFVALCCEVFTPAGPVPSISAESAPSTSVEPAPSTSTEPIPSMSTEPELSSLAGSAPSTSAGPGPFEPASPTADQPLASPRPRKLSLRKGFSSPRRERIKRRLDFVSKGKAEMQKKYLMKLKEMKAKQTETVKRLNQVIKRKDATIQNLKLKDDSVHQDLIATKSELAVLKRKHRRLKLYRQCKRASTPTPVDEDVARLHCELHSKDAVIRHLENRILLLKETIEELQCRTPGPLQKEGKTFPPETRMFVYDAIVNHMPTRSVPTLLSKFAQRSGLKMDSVPHRTTVEMMARELGVVADQQAAELLMTNVNVTLGFDSTTQEGVHINSVHITTKDGCNVIAIDQLAGGTAEDYARHIDDSVKRLAEVYAAIHVKAEYEACRKQMIANIVNTMTDRAAVNHATIVRVCEMWGKPLNELNCHLHPLDTIASATRSALRGLESGKGKLFGSDCIAANVVLQMNKFRYKDGKGDPRGFTNFLDHEGLPRGLIPRYRGNRLHILFHMWQICGAPRSLCPLPTDRNCLVWRPSDINFGRF</sequence>
<dbReference type="Proteomes" id="UP001209878">
    <property type="component" value="Unassembled WGS sequence"/>
</dbReference>
<evidence type="ECO:0000256" key="2">
    <source>
        <dbReference type="SAM" id="MobiDB-lite"/>
    </source>
</evidence>
<feature type="compositionally biased region" description="Polar residues" evidence="2">
    <location>
        <begin position="113"/>
        <end position="154"/>
    </location>
</feature>
<gene>
    <name evidence="3" type="ORF">NP493_132g07001</name>
</gene>
<protein>
    <submittedName>
        <fullName evidence="3">Uncharacterized protein</fullName>
    </submittedName>
</protein>
<accession>A0AAD9P5D3</accession>
<reference evidence="3" key="1">
    <citation type="journal article" date="2023" name="Mol. Biol. Evol.">
        <title>Third-Generation Sequencing Reveals the Adaptive Role of the Epigenome in Three Deep-Sea Polychaetes.</title>
        <authorList>
            <person name="Perez M."/>
            <person name="Aroh O."/>
            <person name="Sun Y."/>
            <person name="Lan Y."/>
            <person name="Juniper S.K."/>
            <person name="Young C.R."/>
            <person name="Angers B."/>
            <person name="Qian P.Y."/>
        </authorList>
    </citation>
    <scope>NUCLEOTIDE SEQUENCE</scope>
    <source>
        <strain evidence="3">R07B-5</strain>
    </source>
</reference>
<comment type="caution">
    <text evidence="3">The sequence shown here is derived from an EMBL/GenBank/DDBJ whole genome shotgun (WGS) entry which is preliminary data.</text>
</comment>
<evidence type="ECO:0000256" key="1">
    <source>
        <dbReference type="SAM" id="Coils"/>
    </source>
</evidence>